<evidence type="ECO:0000259" key="2">
    <source>
        <dbReference type="Pfam" id="PF21029"/>
    </source>
</evidence>
<evidence type="ECO:0000259" key="1">
    <source>
        <dbReference type="Pfam" id="PF07035"/>
    </source>
</evidence>
<organism evidence="3 4">
    <name type="scientific">Limulus polyphemus</name>
    <name type="common">Atlantic horseshoe crab</name>
    <dbReference type="NCBI Taxonomy" id="6850"/>
    <lineage>
        <taxon>Eukaryota</taxon>
        <taxon>Metazoa</taxon>
        <taxon>Ecdysozoa</taxon>
        <taxon>Arthropoda</taxon>
        <taxon>Chelicerata</taxon>
        <taxon>Merostomata</taxon>
        <taxon>Xiphosura</taxon>
        <taxon>Limulidae</taxon>
        <taxon>Limulus</taxon>
    </lineage>
</organism>
<sequence>MDEEKHFLELGPNPVRFEPVSKISNVFFDDANKQVFAVRSGGAMGVVVKGPDVKTSSNFRMEDKGDVISIKFSPDQKILAIQRCQKSVEFANFSDDIDALEYSQSCKGKTTKVLGFIWTAINEVVFVTDHGIELYQVSPEKRTLKSLKTYNVPVNWFVYQPEITLLLLSSGTLGNMLHPFQFRPGSVYRLAKFEVDLPIIPKPPKLCLLERDVALATIYMKTCIIVLRHQSRGPGNTGAEIVIYTFQKDTPPRKTDILKLDMSGRFAVNVIDNLVLVHHQASKTSMIFDIRLPCESDGYFKYHRPFTSPYPIKPFKLKVPTVPSHSMSELAEVECELYSPNWIVFQPNIVIDAKLGCMWYVQIQLEPLVDRIADKCLLIDFLLLRKTSKDVILKVCRKGILPENQLSLVDLARIFDKLNHVYKAYAESEAARQRVQGIVIDQSDMYTHVFSVFEESSDISYKLVVAVLIEYIRSLTQHQIPVQHYLYELLINTLVHHRCFYQLHQFLQYHILSDSKPLACLMLSLQSLYPPSHQLALDMLKRLGTANEEIIEVLLSKQQVVSALKFIRSTGDMDNISARKFLEAAMNTDNPAIYYAVFKCFEQRNIRLRGSAAFAKGEHCENFVSYFENLFGSRSSLSNYCGLT</sequence>
<reference evidence="4" key="1">
    <citation type="submission" date="2025-08" db="UniProtKB">
        <authorList>
            <consortium name="RefSeq"/>
        </authorList>
    </citation>
    <scope>IDENTIFICATION</scope>
    <source>
        <tissue evidence="4">Muscle</tissue>
    </source>
</reference>
<dbReference type="RefSeq" id="XP_013781305.1">
    <property type="nucleotide sequence ID" value="XM_013925851.2"/>
</dbReference>
<dbReference type="GeneID" id="106465615"/>
<keyword evidence="3" id="KW-1185">Reference proteome</keyword>
<evidence type="ECO:0000313" key="3">
    <source>
        <dbReference type="Proteomes" id="UP000694941"/>
    </source>
</evidence>
<feature type="domain" description="Mic1" evidence="1">
    <location>
        <begin position="385"/>
        <end position="616"/>
    </location>
</feature>
<dbReference type="Pfam" id="PF07035">
    <property type="entry name" value="RMC1_C"/>
    <property type="match status" value="1"/>
</dbReference>
<dbReference type="PANTHER" id="PTHR12897">
    <property type="entry name" value="COLON CANCER-ASSOCIATED PROTEIN MIC1"/>
    <property type="match status" value="1"/>
</dbReference>
<dbReference type="Proteomes" id="UP000694941">
    <property type="component" value="Unplaced"/>
</dbReference>
<accession>A0ABM1BG26</accession>
<dbReference type="InterPro" id="IPR040371">
    <property type="entry name" value="RMC1"/>
</dbReference>
<dbReference type="Pfam" id="PF21029">
    <property type="entry name" value="RMC1_N"/>
    <property type="match status" value="1"/>
</dbReference>
<dbReference type="InterPro" id="IPR009755">
    <property type="entry name" value="RMC1_C"/>
</dbReference>
<evidence type="ECO:0000313" key="4">
    <source>
        <dbReference type="RefSeq" id="XP_013781305.1"/>
    </source>
</evidence>
<feature type="domain" description="Regulator of MON1-CCZ1 complex N-terminal" evidence="2">
    <location>
        <begin position="26"/>
        <end position="144"/>
    </location>
</feature>
<gene>
    <name evidence="4" type="primary">LOC106465615</name>
</gene>
<protein>
    <submittedName>
        <fullName evidence="4">Uncharacterized protein C18orf8-like</fullName>
    </submittedName>
</protein>
<dbReference type="InterPro" id="IPR049040">
    <property type="entry name" value="RMC1_N"/>
</dbReference>
<proteinExistence type="predicted"/>
<dbReference type="PANTHER" id="PTHR12897:SF4">
    <property type="entry name" value="REGULATOR OF MON1-CCZ1 COMPLEX"/>
    <property type="match status" value="1"/>
</dbReference>
<name>A0ABM1BG26_LIMPO</name>